<name>A0ABU9YHY8_9PROT</name>
<evidence type="ECO:0000313" key="2">
    <source>
        <dbReference type="Proteomes" id="UP001413721"/>
    </source>
</evidence>
<dbReference type="GO" id="GO:0016829">
    <property type="term" value="F:lyase activity"/>
    <property type="evidence" value="ECO:0007669"/>
    <property type="project" value="UniProtKB-KW"/>
</dbReference>
<reference evidence="1 2" key="1">
    <citation type="submission" date="2024-03" db="EMBL/GenBank/DDBJ databases">
        <title>High-quality draft genome sequencing of Tistrella sp. BH-R2-4.</title>
        <authorList>
            <person name="Dong C."/>
        </authorList>
    </citation>
    <scope>NUCLEOTIDE SEQUENCE [LARGE SCALE GENOMIC DNA]</scope>
    <source>
        <strain evidence="1 2">BH-R2-4</strain>
    </source>
</reference>
<dbReference type="Proteomes" id="UP001413721">
    <property type="component" value="Unassembled WGS sequence"/>
</dbReference>
<accession>A0ABU9YHY8</accession>
<dbReference type="SUPFAM" id="SSF159709">
    <property type="entry name" value="PhnH-like"/>
    <property type="match status" value="1"/>
</dbReference>
<dbReference type="PIRSF" id="PIRSF020680">
    <property type="entry name" value="PhnH"/>
    <property type="match status" value="1"/>
</dbReference>
<dbReference type="InterPro" id="IPR008772">
    <property type="entry name" value="Phosphonate_metab_PhnH"/>
</dbReference>
<dbReference type="RefSeq" id="WP_345937154.1">
    <property type="nucleotide sequence ID" value="NZ_JBBKTW010000003.1"/>
</dbReference>
<dbReference type="EMBL" id="JBBKTW010000003">
    <property type="protein sequence ID" value="MEN2988396.1"/>
    <property type="molecule type" value="Genomic_DNA"/>
</dbReference>
<sequence length="232" mass="23725">MTITRETASAADLATLAAGFPDPTADAQATFRLVLDAMARPGRIMTVGAVPGQDRPLSRAACAVMLALADHDTAVWLDRAAAPALPYLRFHTGATVAGTPDRAAFAVIGDAMAMPALDRFALGSDAYPDRSTTLVIEVDGLSGGGLSGGGLSGEGLSGGQDGRDVAWRLDGPGIDGSRLLRVTGLPAGFVVARAALAPLYPRGVDIVLTCGERLAALPRTTRITTTSLTQEG</sequence>
<protein>
    <submittedName>
        <fullName evidence="1">Phosphonate C-P lyase system protein PhnH</fullName>
    </submittedName>
</protein>
<proteinExistence type="predicted"/>
<keyword evidence="2" id="KW-1185">Reference proteome</keyword>
<dbReference type="Gene3D" id="3.40.50.11310">
    <property type="entry name" value="Bacterial phosphonate metabolism protein PhnH"/>
    <property type="match status" value="1"/>
</dbReference>
<evidence type="ECO:0000313" key="1">
    <source>
        <dbReference type="EMBL" id="MEN2988396.1"/>
    </source>
</evidence>
<keyword evidence="1" id="KW-0456">Lyase</keyword>
<organism evidence="1 2">
    <name type="scientific">Tistrella arctica</name>
    <dbReference type="NCBI Taxonomy" id="3133430"/>
    <lineage>
        <taxon>Bacteria</taxon>
        <taxon>Pseudomonadati</taxon>
        <taxon>Pseudomonadota</taxon>
        <taxon>Alphaproteobacteria</taxon>
        <taxon>Geminicoccales</taxon>
        <taxon>Geminicoccaceae</taxon>
        <taxon>Tistrella</taxon>
    </lineage>
</organism>
<comment type="caution">
    <text evidence="1">The sequence shown here is derived from an EMBL/GenBank/DDBJ whole genome shotgun (WGS) entry which is preliminary data.</text>
</comment>
<dbReference type="InterPro" id="IPR038058">
    <property type="entry name" value="PhnH-like_sp"/>
</dbReference>
<dbReference type="Pfam" id="PF05845">
    <property type="entry name" value="PhnH"/>
    <property type="match status" value="1"/>
</dbReference>
<gene>
    <name evidence="1" type="primary">phnH</name>
    <name evidence="1" type="ORF">WG926_08790</name>
</gene>
<dbReference type="NCBIfam" id="TIGR03292">
    <property type="entry name" value="PhnH_redo"/>
    <property type="match status" value="1"/>
</dbReference>